<gene>
    <name evidence="2" type="ORF">CCACVL1_17592</name>
</gene>
<accession>A0A1R3HQW5</accession>
<evidence type="ECO:0000313" key="2">
    <source>
        <dbReference type="EMBL" id="OMO72789.1"/>
    </source>
</evidence>
<evidence type="ECO:0000256" key="1">
    <source>
        <dbReference type="SAM" id="MobiDB-lite"/>
    </source>
</evidence>
<keyword evidence="3" id="KW-1185">Reference proteome</keyword>
<evidence type="ECO:0000313" key="3">
    <source>
        <dbReference type="Proteomes" id="UP000188268"/>
    </source>
</evidence>
<dbReference type="Gramene" id="OMO72789">
    <property type="protein sequence ID" value="OMO72789"/>
    <property type="gene ID" value="CCACVL1_17592"/>
</dbReference>
<dbReference type="OrthoDB" id="2272416at2759"/>
<name>A0A1R3HQW5_COCAP</name>
<sequence length="116" mass="13608">MTVDEYETEFDRLSKFAPRLVSDDESKARRFERGLNAHIRRGLAPLHLTSYDEMVGRAKSLDIVWRETQVDMNQNSQKKRYRDSDLQAKKSFSTPKFQATKRSQSSTTFKSMFPPR</sequence>
<dbReference type="EMBL" id="AWWV01011351">
    <property type="protein sequence ID" value="OMO72789.1"/>
    <property type="molecule type" value="Genomic_DNA"/>
</dbReference>
<proteinExistence type="predicted"/>
<reference evidence="2 3" key="1">
    <citation type="submission" date="2013-09" db="EMBL/GenBank/DDBJ databases">
        <title>Corchorus capsularis genome sequencing.</title>
        <authorList>
            <person name="Alam M."/>
            <person name="Haque M.S."/>
            <person name="Islam M.S."/>
            <person name="Emdad E.M."/>
            <person name="Islam M.M."/>
            <person name="Ahmed B."/>
            <person name="Halim A."/>
            <person name="Hossen Q.M.M."/>
            <person name="Hossain M.Z."/>
            <person name="Ahmed R."/>
            <person name="Khan M.M."/>
            <person name="Islam R."/>
            <person name="Rashid M.M."/>
            <person name="Khan S.A."/>
            <person name="Rahman M.S."/>
            <person name="Alam M."/>
        </authorList>
    </citation>
    <scope>NUCLEOTIDE SEQUENCE [LARGE SCALE GENOMIC DNA]</scope>
    <source>
        <strain evidence="3">cv. CVL-1</strain>
        <tissue evidence="2">Whole seedling</tissue>
    </source>
</reference>
<dbReference type="Proteomes" id="UP000188268">
    <property type="component" value="Unassembled WGS sequence"/>
</dbReference>
<feature type="non-terminal residue" evidence="2">
    <location>
        <position position="116"/>
    </location>
</feature>
<feature type="compositionally biased region" description="Polar residues" evidence="1">
    <location>
        <begin position="92"/>
        <end position="110"/>
    </location>
</feature>
<feature type="region of interest" description="Disordered" evidence="1">
    <location>
        <begin position="92"/>
        <end position="116"/>
    </location>
</feature>
<dbReference type="AlphaFoldDB" id="A0A1R3HQW5"/>
<protein>
    <submittedName>
        <fullName evidence="2">Retrotransposon gag protein</fullName>
    </submittedName>
</protein>
<organism evidence="2 3">
    <name type="scientific">Corchorus capsularis</name>
    <name type="common">Jute</name>
    <dbReference type="NCBI Taxonomy" id="210143"/>
    <lineage>
        <taxon>Eukaryota</taxon>
        <taxon>Viridiplantae</taxon>
        <taxon>Streptophyta</taxon>
        <taxon>Embryophyta</taxon>
        <taxon>Tracheophyta</taxon>
        <taxon>Spermatophyta</taxon>
        <taxon>Magnoliopsida</taxon>
        <taxon>eudicotyledons</taxon>
        <taxon>Gunneridae</taxon>
        <taxon>Pentapetalae</taxon>
        <taxon>rosids</taxon>
        <taxon>malvids</taxon>
        <taxon>Malvales</taxon>
        <taxon>Malvaceae</taxon>
        <taxon>Grewioideae</taxon>
        <taxon>Apeibeae</taxon>
        <taxon>Corchorus</taxon>
    </lineage>
</organism>
<comment type="caution">
    <text evidence="2">The sequence shown here is derived from an EMBL/GenBank/DDBJ whole genome shotgun (WGS) entry which is preliminary data.</text>
</comment>